<dbReference type="PANTHER" id="PTHR44688:SF16">
    <property type="entry name" value="DNA-BINDING TRANSCRIPTIONAL ACTIVATOR DEVR_DOSR"/>
    <property type="match status" value="1"/>
</dbReference>
<keyword evidence="1" id="KW-0805">Transcription regulation</keyword>
<gene>
    <name evidence="5" type="ORF">H9L42_01500</name>
</gene>
<reference evidence="5" key="1">
    <citation type="submission" date="2020-08" db="EMBL/GenBank/DDBJ databases">
        <title>Genome public.</title>
        <authorList>
            <person name="Liu C."/>
            <person name="Sun Q."/>
        </authorList>
    </citation>
    <scope>NUCLEOTIDE SEQUENCE</scope>
    <source>
        <strain evidence="5">BX12</strain>
    </source>
</reference>
<dbReference type="InterPro" id="IPR016032">
    <property type="entry name" value="Sig_transdc_resp-reg_C-effctor"/>
</dbReference>
<dbReference type="SMART" id="SM00421">
    <property type="entry name" value="HTH_LUXR"/>
    <property type="match status" value="1"/>
</dbReference>
<keyword evidence="6" id="KW-1185">Reference proteome</keyword>
<dbReference type="Proteomes" id="UP000602647">
    <property type="component" value="Unassembled WGS sequence"/>
</dbReference>
<accession>A0A923NLZ5</accession>
<evidence type="ECO:0000259" key="4">
    <source>
        <dbReference type="PROSITE" id="PS50043"/>
    </source>
</evidence>
<dbReference type="RefSeq" id="WP_187301678.1">
    <property type="nucleotide sequence ID" value="NZ_CBCTON010000022.1"/>
</dbReference>
<evidence type="ECO:0000256" key="2">
    <source>
        <dbReference type="ARBA" id="ARBA00023125"/>
    </source>
</evidence>
<dbReference type="InterPro" id="IPR000792">
    <property type="entry name" value="Tscrpt_reg_LuxR_C"/>
</dbReference>
<keyword evidence="3" id="KW-0804">Transcription</keyword>
<dbReference type="InterPro" id="IPR036388">
    <property type="entry name" value="WH-like_DNA-bd_sf"/>
</dbReference>
<evidence type="ECO:0000313" key="5">
    <source>
        <dbReference type="EMBL" id="MBC6678503.1"/>
    </source>
</evidence>
<dbReference type="Gene3D" id="1.10.10.10">
    <property type="entry name" value="Winged helix-like DNA-binding domain superfamily/Winged helix DNA-binding domain"/>
    <property type="match status" value="1"/>
</dbReference>
<dbReference type="CDD" id="cd06170">
    <property type="entry name" value="LuxR_C_like"/>
    <property type="match status" value="1"/>
</dbReference>
<dbReference type="SUPFAM" id="SSF46894">
    <property type="entry name" value="C-terminal effector domain of the bipartite response regulators"/>
    <property type="match status" value="1"/>
</dbReference>
<evidence type="ECO:0000256" key="3">
    <source>
        <dbReference type="ARBA" id="ARBA00023163"/>
    </source>
</evidence>
<dbReference type="GO" id="GO:0003677">
    <property type="term" value="F:DNA binding"/>
    <property type="evidence" value="ECO:0007669"/>
    <property type="project" value="UniProtKB-KW"/>
</dbReference>
<dbReference type="EMBL" id="JACRYT010000001">
    <property type="protein sequence ID" value="MBC6678503.1"/>
    <property type="molecule type" value="Genomic_DNA"/>
</dbReference>
<comment type="caution">
    <text evidence="5">The sequence shown here is derived from an EMBL/GenBank/DDBJ whole genome shotgun (WGS) entry which is preliminary data.</text>
</comment>
<protein>
    <submittedName>
        <fullName evidence="5">Helix-turn-helix transcriptional regulator</fullName>
    </submittedName>
</protein>
<feature type="domain" description="HTH luxR-type" evidence="4">
    <location>
        <begin position="312"/>
        <end position="377"/>
    </location>
</feature>
<proteinExistence type="predicted"/>
<organism evidence="5 6">
    <name type="scientific">Zhenpiania hominis</name>
    <dbReference type="NCBI Taxonomy" id="2763644"/>
    <lineage>
        <taxon>Bacteria</taxon>
        <taxon>Bacillati</taxon>
        <taxon>Bacillota</taxon>
        <taxon>Clostridia</taxon>
        <taxon>Peptostreptococcales</taxon>
        <taxon>Anaerovoracaceae</taxon>
        <taxon>Zhenpiania</taxon>
    </lineage>
</organism>
<dbReference type="AlphaFoldDB" id="A0A923NLZ5"/>
<dbReference type="PROSITE" id="PS50043">
    <property type="entry name" value="HTH_LUXR_2"/>
    <property type="match status" value="1"/>
</dbReference>
<dbReference type="PANTHER" id="PTHR44688">
    <property type="entry name" value="DNA-BINDING TRANSCRIPTIONAL ACTIVATOR DEVR_DOSR"/>
    <property type="match status" value="1"/>
</dbReference>
<dbReference type="GO" id="GO:0006355">
    <property type="term" value="P:regulation of DNA-templated transcription"/>
    <property type="evidence" value="ECO:0007669"/>
    <property type="project" value="InterPro"/>
</dbReference>
<dbReference type="Pfam" id="PF00196">
    <property type="entry name" value="GerE"/>
    <property type="match status" value="1"/>
</dbReference>
<evidence type="ECO:0000256" key="1">
    <source>
        <dbReference type="ARBA" id="ARBA00023015"/>
    </source>
</evidence>
<keyword evidence="2" id="KW-0238">DNA-binding</keyword>
<name>A0A923NLZ5_9FIRM</name>
<sequence>MGNTSFTIEEVRILSDIIKCIYDPALTLSEFTEVFMAKLKSLIYFDKSDFMFFRYNNDTKKYEMESFRPVNWSTEEINNYVTTYMHNDDVLPILSQRQCIAFRNSDLFSMRERRETKYFQEFASGASLEISIDANIPLPEDCDTIAILGLFRTNEKVEFREKDLEIVKCLQPYLSDRMKEEFCPDSKQAALTVPEKTSSESGQEESWMLDNIETLGLCSYDASANMLSNNASFSAFAKAYHPSIKDSIFTRKITSCVKKLLQDTSLCTLGPIPIHIEDDTYMVQLAYNDSTHTKITAAVYYISDVFTKRLTALKEEFSLSNREFEIIFLSLKRSLTNSEIAKELYISEATVKRHIYTVYQKMGISNQKQLFRKLQIL</sequence>
<evidence type="ECO:0000313" key="6">
    <source>
        <dbReference type="Proteomes" id="UP000602647"/>
    </source>
</evidence>